<evidence type="ECO:0000256" key="4">
    <source>
        <dbReference type="ARBA" id="ARBA00022435"/>
    </source>
</evidence>
<dbReference type="AlphaFoldDB" id="A0A0W0Y0W5"/>
<dbReference type="GO" id="GO:0051287">
    <property type="term" value="F:NAD binding"/>
    <property type="evidence" value="ECO:0007669"/>
    <property type="project" value="InterPro"/>
</dbReference>
<evidence type="ECO:0000256" key="17">
    <source>
        <dbReference type="RuleBase" id="RU004446"/>
    </source>
</evidence>
<dbReference type="Gene3D" id="3.40.718.10">
    <property type="entry name" value="Isopropylmalate Dehydrogenase"/>
    <property type="match status" value="1"/>
</dbReference>
<evidence type="ECO:0000256" key="15">
    <source>
        <dbReference type="PIRSR" id="PIRSR604439-4"/>
    </source>
</evidence>
<evidence type="ECO:0000256" key="10">
    <source>
        <dbReference type="ARBA" id="ARBA00023211"/>
    </source>
</evidence>
<feature type="modified residue" description="N6-acetyllysine" evidence="16">
    <location>
        <position position="144"/>
    </location>
</feature>
<proteinExistence type="inferred from homology"/>
<dbReference type="PANTHER" id="PTHR43504">
    <property type="entry name" value="ISOCITRATE DEHYDROGENASE [NADP]"/>
    <property type="match status" value="1"/>
</dbReference>
<keyword evidence="5 17" id="KW-0816">Tricarboxylic acid cycle</keyword>
<feature type="modified residue" description="N6-succinyllysine" evidence="16">
    <location>
        <position position="244"/>
    </location>
</feature>
<organism evidence="19 20">
    <name type="scientific">Legionella quinlivanii</name>
    <dbReference type="NCBI Taxonomy" id="45073"/>
    <lineage>
        <taxon>Bacteria</taxon>
        <taxon>Pseudomonadati</taxon>
        <taxon>Pseudomonadota</taxon>
        <taxon>Gammaproteobacteria</taxon>
        <taxon>Legionellales</taxon>
        <taxon>Legionellaceae</taxon>
        <taxon>Legionella</taxon>
    </lineage>
</organism>
<keyword evidence="4 17" id="KW-0329">Glyoxylate bypass</keyword>
<comment type="similarity">
    <text evidence="2">Belongs to the isocitrate and isopropylmalate dehydrogenases family.</text>
</comment>
<evidence type="ECO:0000256" key="8">
    <source>
        <dbReference type="ARBA" id="ARBA00022857"/>
    </source>
</evidence>
<feature type="site" description="Critical for catalysis" evidence="15">
    <location>
        <position position="232"/>
    </location>
</feature>
<accession>A0A0W0Y0W5</accession>
<dbReference type="GO" id="GO:0000287">
    <property type="term" value="F:magnesium ion binding"/>
    <property type="evidence" value="ECO:0007669"/>
    <property type="project" value="InterPro"/>
</dbReference>
<dbReference type="GO" id="GO:0006099">
    <property type="term" value="P:tricarboxylic acid cycle"/>
    <property type="evidence" value="ECO:0007669"/>
    <property type="project" value="UniProtKB-UniRule"/>
</dbReference>
<feature type="binding site" evidence="14">
    <location>
        <position position="309"/>
    </location>
    <ligand>
        <name>Mg(2+)</name>
        <dbReference type="ChEBI" id="CHEBI:18420"/>
    </ligand>
</feature>
<feature type="binding site" evidence="12">
    <location>
        <position position="131"/>
    </location>
    <ligand>
        <name>D-threo-isocitrate</name>
        <dbReference type="ChEBI" id="CHEBI:15562"/>
    </ligand>
</feature>
<dbReference type="PANTHER" id="PTHR43504:SF1">
    <property type="entry name" value="ISOCITRATE DEHYDROGENASE [NADP]"/>
    <property type="match status" value="1"/>
</dbReference>
<dbReference type="Pfam" id="PF00180">
    <property type="entry name" value="Iso_dh"/>
    <property type="match status" value="1"/>
</dbReference>
<evidence type="ECO:0000256" key="6">
    <source>
        <dbReference type="ARBA" id="ARBA00022723"/>
    </source>
</evidence>
<dbReference type="NCBIfam" id="NF005425">
    <property type="entry name" value="PRK07006.1"/>
    <property type="match status" value="1"/>
</dbReference>
<reference evidence="19 20" key="1">
    <citation type="submission" date="2015-11" db="EMBL/GenBank/DDBJ databases">
        <title>Genomic analysis of 38 Legionella species identifies large and diverse effector repertoires.</title>
        <authorList>
            <person name="Burstein D."/>
            <person name="Amaro F."/>
            <person name="Zusman T."/>
            <person name="Lifshitz Z."/>
            <person name="Cohen O."/>
            <person name="Gilbert J.A."/>
            <person name="Pupko T."/>
            <person name="Shuman H.A."/>
            <person name="Segal G."/>
        </authorList>
    </citation>
    <scope>NUCLEOTIDE SEQUENCE [LARGE SCALE GENOMIC DNA]</scope>
    <source>
        <strain evidence="19 20">CDC#1442-AUS-E</strain>
    </source>
</reference>
<evidence type="ECO:0000256" key="12">
    <source>
        <dbReference type="PIRSR" id="PIRSR604439-1"/>
    </source>
</evidence>
<comment type="subunit">
    <text evidence="3">Homodimer.</text>
</comment>
<feature type="site" description="Critical for catalysis" evidence="15">
    <location>
        <position position="162"/>
    </location>
</feature>
<feature type="binding site" evidence="13">
    <location>
        <position position="397"/>
    </location>
    <ligand>
        <name>NADP(+)</name>
        <dbReference type="ChEBI" id="CHEBI:58349"/>
    </ligand>
</feature>
<evidence type="ECO:0000256" key="7">
    <source>
        <dbReference type="ARBA" id="ARBA00022842"/>
    </source>
</evidence>
<dbReference type="STRING" id="45073.Lqui_1229"/>
<evidence type="ECO:0000256" key="9">
    <source>
        <dbReference type="ARBA" id="ARBA00023002"/>
    </source>
</evidence>
<dbReference type="InterPro" id="IPR004439">
    <property type="entry name" value="Isocitrate_DH_NADP_dimer_prok"/>
</dbReference>
<keyword evidence="9" id="KW-0560">Oxidoreductase</keyword>
<comment type="cofactor">
    <cofactor evidence="14">
        <name>Mg(2+)</name>
        <dbReference type="ChEBI" id="CHEBI:18420"/>
    </cofactor>
    <cofactor evidence="14">
        <name>Mn(2+)</name>
        <dbReference type="ChEBI" id="CHEBI:29035"/>
    </cofactor>
    <text evidence="14">Binds 1 Mg(2+) or Mn(2+) ion per subunit.</text>
</comment>
<feature type="modified residue" description="Phosphoserine" evidence="16">
    <location>
        <position position="115"/>
    </location>
</feature>
<dbReference type="RefSeq" id="WP_058507354.1">
    <property type="nucleotide sequence ID" value="NZ_CAAAIK010000022.1"/>
</dbReference>
<name>A0A0W0Y0W5_9GAMM</name>
<feature type="binding site" evidence="12">
    <location>
        <position position="117"/>
    </location>
    <ligand>
        <name>D-threo-isocitrate</name>
        <dbReference type="ChEBI" id="CHEBI:15562"/>
    </ligand>
</feature>
<dbReference type="SMART" id="SM01329">
    <property type="entry name" value="Iso_dh"/>
    <property type="match status" value="1"/>
</dbReference>
<dbReference type="InterPro" id="IPR024084">
    <property type="entry name" value="IsoPropMal-DH-like_dom"/>
</dbReference>
<keyword evidence="20" id="KW-1185">Reference proteome</keyword>
<dbReference type="OrthoDB" id="9806254at2"/>
<dbReference type="PROSITE" id="PS00470">
    <property type="entry name" value="IDH_IMDH"/>
    <property type="match status" value="1"/>
</dbReference>
<dbReference type="NCBIfam" id="TIGR00183">
    <property type="entry name" value="prok_nadp_idh"/>
    <property type="match status" value="1"/>
</dbReference>
<feature type="domain" description="Isopropylmalate dehydrogenase-like" evidence="18">
    <location>
        <begin position="30"/>
        <end position="414"/>
    </location>
</feature>
<evidence type="ECO:0000256" key="3">
    <source>
        <dbReference type="ARBA" id="ARBA00011738"/>
    </source>
</evidence>
<protein>
    <recommendedName>
        <fullName evidence="17">Isocitrate dehydrogenase [NADP]</fullName>
        <ecNumber evidence="17">1.1.1.42</ecNumber>
    </recommendedName>
</protein>
<comment type="cofactor">
    <cofactor evidence="1">
        <name>Mn(2+)</name>
        <dbReference type="ChEBI" id="CHEBI:29035"/>
    </cofactor>
</comment>
<feature type="modified residue" description="N6-succinyllysine" evidence="16">
    <location>
        <position position="102"/>
    </location>
</feature>
<keyword evidence="10 14" id="KW-0464">Manganese</keyword>
<dbReference type="PATRIC" id="fig|45073.5.peg.1296"/>
<feature type="binding site" evidence="13">
    <location>
        <position position="106"/>
    </location>
    <ligand>
        <name>NADP(+)</name>
        <dbReference type="ChEBI" id="CHEBI:58349"/>
    </ligand>
</feature>
<dbReference type="GO" id="GO:0004450">
    <property type="term" value="F:isocitrate dehydrogenase (NADP+) activity"/>
    <property type="evidence" value="ECO:0007669"/>
    <property type="project" value="UniProtKB-UniRule"/>
</dbReference>
<evidence type="ECO:0000256" key="13">
    <source>
        <dbReference type="PIRSR" id="PIRSR604439-2"/>
    </source>
</evidence>
<gene>
    <name evidence="19" type="primary">icd</name>
    <name evidence="19" type="ORF">Lqui_1229</name>
</gene>
<keyword evidence="6 17" id="KW-0479">Metal-binding</keyword>
<dbReference type="EMBL" id="LNYS01000007">
    <property type="protein sequence ID" value="KTD50663.1"/>
    <property type="molecule type" value="Genomic_DNA"/>
</dbReference>
<evidence type="ECO:0000256" key="2">
    <source>
        <dbReference type="ARBA" id="ARBA00007769"/>
    </source>
</evidence>
<evidence type="ECO:0000256" key="16">
    <source>
        <dbReference type="PIRSR" id="PIRSR604439-5"/>
    </source>
</evidence>
<evidence type="ECO:0000259" key="18">
    <source>
        <dbReference type="SMART" id="SM01329"/>
    </source>
</evidence>
<feature type="binding site" evidence="12">
    <location>
        <position position="121"/>
    </location>
    <ligand>
        <name>D-threo-isocitrate</name>
        <dbReference type="ChEBI" id="CHEBI:15562"/>
    </ligand>
</feature>
<evidence type="ECO:0000256" key="1">
    <source>
        <dbReference type="ARBA" id="ARBA00001936"/>
    </source>
</evidence>
<feature type="binding site" evidence="13">
    <location>
        <begin position="341"/>
        <end position="347"/>
    </location>
    <ligand>
        <name>NADP(+)</name>
        <dbReference type="ChEBI" id="CHEBI:58349"/>
    </ligand>
</feature>
<comment type="catalytic activity">
    <reaction evidence="11">
        <text>D-threo-isocitrate + NADP(+) = 2-oxoglutarate + CO2 + NADPH</text>
        <dbReference type="Rhea" id="RHEA:19629"/>
        <dbReference type="ChEBI" id="CHEBI:15562"/>
        <dbReference type="ChEBI" id="CHEBI:16526"/>
        <dbReference type="ChEBI" id="CHEBI:16810"/>
        <dbReference type="ChEBI" id="CHEBI:57783"/>
        <dbReference type="ChEBI" id="CHEBI:58349"/>
        <dbReference type="EC" id="1.1.1.42"/>
    </reaction>
</comment>
<evidence type="ECO:0000313" key="19">
    <source>
        <dbReference type="EMBL" id="KTD50663.1"/>
    </source>
</evidence>
<dbReference type="SUPFAM" id="SSF53659">
    <property type="entry name" value="Isocitrate/Isopropylmalate dehydrogenase-like"/>
    <property type="match status" value="1"/>
</dbReference>
<dbReference type="InterPro" id="IPR019818">
    <property type="entry name" value="IsoCit/isopropylmalate_DH_CS"/>
</dbReference>
<comment type="caution">
    <text evidence="19">The sequence shown here is derived from an EMBL/GenBank/DDBJ whole genome shotgun (WGS) entry which is preliminary data.</text>
</comment>
<keyword evidence="8 13" id="KW-0521">NADP</keyword>
<evidence type="ECO:0000256" key="14">
    <source>
        <dbReference type="PIRSR" id="PIRSR604439-3"/>
    </source>
</evidence>
<feature type="binding site" evidence="13">
    <location>
        <position position="354"/>
    </location>
    <ligand>
        <name>NADP(+)</name>
        <dbReference type="ChEBI" id="CHEBI:58349"/>
    </ligand>
</feature>
<evidence type="ECO:0000256" key="5">
    <source>
        <dbReference type="ARBA" id="ARBA00022532"/>
    </source>
</evidence>
<feature type="binding site" evidence="12">
    <location>
        <position position="115"/>
    </location>
    <ligand>
        <name>D-threo-isocitrate</name>
        <dbReference type="ChEBI" id="CHEBI:15562"/>
    </ligand>
</feature>
<dbReference type="GO" id="GO:0006097">
    <property type="term" value="P:glyoxylate cycle"/>
    <property type="evidence" value="ECO:0007669"/>
    <property type="project" value="UniProtKB-KW"/>
</dbReference>
<feature type="binding site" evidence="12">
    <location>
        <position position="155"/>
    </location>
    <ligand>
        <name>D-threo-isocitrate</name>
        <dbReference type="ChEBI" id="CHEBI:15562"/>
    </ligand>
</feature>
<dbReference type="EC" id="1.1.1.42" evidence="17"/>
<evidence type="ECO:0000256" key="11">
    <source>
        <dbReference type="ARBA" id="ARBA00023554"/>
    </source>
</evidence>
<evidence type="ECO:0000313" key="20">
    <source>
        <dbReference type="Proteomes" id="UP000054618"/>
    </source>
</evidence>
<keyword evidence="7 14" id="KW-0460">Magnesium</keyword>
<feature type="binding site" evidence="13">
    <location>
        <position position="393"/>
    </location>
    <ligand>
        <name>NADP(+)</name>
        <dbReference type="ChEBI" id="CHEBI:58349"/>
    </ligand>
</feature>
<dbReference type="Proteomes" id="UP000054618">
    <property type="component" value="Unassembled WGS sequence"/>
</dbReference>
<sequence length="418" mass="45837">MTFEKIKVPANGQAITVAPDFSLQVPDHPIIPFIEGDGIGVDVTPAMRMVVDAAVEKAYGDKRKIAWMEVYAGEKATRVYGENHWLPKETLQAISEFVIGIKGPLTTPVGGGIRSLNVAIRQDLDLYTCLRPVRYFQGTPSPLKEPWKTDMVIFRENSEDIYAGIEWQADSVEAKKVIRFLQEDMGVKKIRFPDHCGIGIKPVSQQGTARLVKAAIQYAIDNNRDSVTLVHKGNIMKFTEGAFKDWGYQVARECFSATEYQGGPWLHFKNPKTGKDIIVKDVIADAFLQQILLRPDEYSVIVTLNLNGDYISDALAAQVGGIGIAPGANMADAIAVFEATHGTAPKYAGQDKVNPGSLILSAEMMLRHLGWTEAADLIIKGTEGAIEAKTVTYDFARLMSGATEVSCSGFAKEIINHM</sequence>